<organism evidence="2 3">
    <name type="scientific">Gloeophyllum trabeum (strain ATCC 11539 / FP-39264 / Madison 617)</name>
    <name type="common">Brown rot fungus</name>
    <dbReference type="NCBI Taxonomy" id="670483"/>
    <lineage>
        <taxon>Eukaryota</taxon>
        <taxon>Fungi</taxon>
        <taxon>Dikarya</taxon>
        <taxon>Basidiomycota</taxon>
        <taxon>Agaricomycotina</taxon>
        <taxon>Agaricomycetes</taxon>
        <taxon>Gloeophyllales</taxon>
        <taxon>Gloeophyllaceae</taxon>
        <taxon>Gloeophyllum</taxon>
    </lineage>
</organism>
<dbReference type="KEGG" id="gtr:GLOTRDRAFT_129046"/>
<sequence>MAPPVMADLGTVSTVAGVAYHIKKLGDEVSGLFKHCERLGQGMEELRSHIEERIRDCQRADTASPRIYESLSSLQHQIDEMLSRNKKIMKNRRRHLPNMQVVLRQQRDELFEKISALEADFSRVFRSFVVGYFVAASEWREAESVPGGRNSPDRDKTDPASSLDP</sequence>
<name>S7Q8S9_GLOTA</name>
<dbReference type="AlphaFoldDB" id="S7Q8S9"/>
<evidence type="ECO:0008006" key="4">
    <source>
        <dbReference type="Google" id="ProtNLM"/>
    </source>
</evidence>
<gene>
    <name evidence="2" type="ORF">GLOTRDRAFT_129046</name>
</gene>
<dbReference type="Proteomes" id="UP000030669">
    <property type="component" value="Unassembled WGS sequence"/>
</dbReference>
<dbReference type="EMBL" id="KB469301">
    <property type="protein sequence ID" value="EPQ55833.1"/>
    <property type="molecule type" value="Genomic_DNA"/>
</dbReference>
<evidence type="ECO:0000313" key="2">
    <source>
        <dbReference type="EMBL" id="EPQ55833.1"/>
    </source>
</evidence>
<dbReference type="RefSeq" id="XP_007865863.1">
    <property type="nucleotide sequence ID" value="XM_007867672.1"/>
</dbReference>
<dbReference type="HOGENOM" id="CLU_1610919_0_0_1"/>
<evidence type="ECO:0000313" key="3">
    <source>
        <dbReference type="Proteomes" id="UP000030669"/>
    </source>
</evidence>
<proteinExistence type="predicted"/>
<accession>S7Q8S9</accession>
<dbReference type="GeneID" id="19301839"/>
<protein>
    <recommendedName>
        <fullName evidence="4">Fungal N-terminal domain-containing protein</fullName>
    </recommendedName>
</protein>
<reference evidence="2 3" key="1">
    <citation type="journal article" date="2012" name="Science">
        <title>The Paleozoic origin of enzymatic lignin decomposition reconstructed from 31 fungal genomes.</title>
        <authorList>
            <person name="Floudas D."/>
            <person name="Binder M."/>
            <person name="Riley R."/>
            <person name="Barry K."/>
            <person name="Blanchette R.A."/>
            <person name="Henrissat B."/>
            <person name="Martinez A.T."/>
            <person name="Otillar R."/>
            <person name="Spatafora J.W."/>
            <person name="Yadav J.S."/>
            <person name="Aerts A."/>
            <person name="Benoit I."/>
            <person name="Boyd A."/>
            <person name="Carlson A."/>
            <person name="Copeland A."/>
            <person name="Coutinho P.M."/>
            <person name="de Vries R.P."/>
            <person name="Ferreira P."/>
            <person name="Findley K."/>
            <person name="Foster B."/>
            <person name="Gaskell J."/>
            <person name="Glotzer D."/>
            <person name="Gorecki P."/>
            <person name="Heitman J."/>
            <person name="Hesse C."/>
            <person name="Hori C."/>
            <person name="Igarashi K."/>
            <person name="Jurgens J.A."/>
            <person name="Kallen N."/>
            <person name="Kersten P."/>
            <person name="Kohler A."/>
            <person name="Kuees U."/>
            <person name="Kumar T.K.A."/>
            <person name="Kuo A."/>
            <person name="LaButti K."/>
            <person name="Larrondo L.F."/>
            <person name="Lindquist E."/>
            <person name="Ling A."/>
            <person name="Lombard V."/>
            <person name="Lucas S."/>
            <person name="Lundell T."/>
            <person name="Martin R."/>
            <person name="McLaughlin D.J."/>
            <person name="Morgenstern I."/>
            <person name="Morin E."/>
            <person name="Murat C."/>
            <person name="Nagy L.G."/>
            <person name="Nolan M."/>
            <person name="Ohm R.A."/>
            <person name="Patyshakuliyeva A."/>
            <person name="Rokas A."/>
            <person name="Ruiz-Duenas F.J."/>
            <person name="Sabat G."/>
            <person name="Salamov A."/>
            <person name="Samejima M."/>
            <person name="Schmutz J."/>
            <person name="Slot J.C."/>
            <person name="St John F."/>
            <person name="Stenlid J."/>
            <person name="Sun H."/>
            <person name="Sun S."/>
            <person name="Syed K."/>
            <person name="Tsang A."/>
            <person name="Wiebenga A."/>
            <person name="Young D."/>
            <person name="Pisabarro A."/>
            <person name="Eastwood D.C."/>
            <person name="Martin F."/>
            <person name="Cullen D."/>
            <person name="Grigoriev I.V."/>
            <person name="Hibbett D.S."/>
        </authorList>
    </citation>
    <scope>NUCLEOTIDE SEQUENCE [LARGE SCALE GENOMIC DNA]</scope>
    <source>
        <strain evidence="2 3">ATCC 11539</strain>
    </source>
</reference>
<keyword evidence="3" id="KW-1185">Reference proteome</keyword>
<feature type="region of interest" description="Disordered" evidence="1">
    <location>
        <begin position="141"/>
        <end position="165"/>
    </location>
</feature>
<evidence type="ECO:0000256" key="1">
    <source>
        <dbReference type="SAM" id="MobiDB-lite"/>
    </source>
</evidence>